<feature type="domain" description="LXG" evidence="2">
    <location>
        <begin position="1"/>
        <end position="65"/>
    </location>
</feature>
<gene>
    <name evidence="3" type="ORF">EJA12_05860</name>
    <name evidence="4" type="ORF">SAMN04488126_102223</name>
</gene>
<reference evidence="3 6" key="2">
    <citation type="submission" date="2018-12" db="EMBL/GenBank/DDBJ databases">
        <title>Comparitive functional genomics of dry heat resistant strains isolated from the viking spacecraft.</title>
        <authorList>
            <person name="Seuylemezian A."/>
            <person name="Vaishampayan P."/>
        </authorList>
    </citation>
    <scope>NUCLEOTIDE SEQUENCE [LARGE SCALE GENOMIC DNA]</scope>
    <source>
        <strain evidence="3 6">M6-11</strain>
    </source>
</reference>
<evidence type="ECO:0000259" key="2">
    <source>
        <dbReference type="Pfam" id="PF04740"/>
    </source>
</evidence>
<dbReference type="Pfam" id="PF04740">
    <property type="entry name" value="LXG"/>
    <property type="match status" value="1"/>
</dbReference>
<dbReference type="InterPro" id="IPR006829">
    <property type="entry name" value="LXG_dom"/>
</dbReference>
<dbReference type="Proteomes" id="UP000198823">
    <property type="component" value="Unassembled WGS sequence"/>
</dbReference>
<reference evidence="4 5" key="1">
    <citation type="submission" date="2016-10" db="EMBL/GenBank/DDBJ databases">
        <authorList>
            <person name="de Groot N.N."/>
        </authorList>
    </citation>
    <scope>NUCLEOTIDE SEQUENCE [LARGE SCALE GENOMIC DNA]</scope>
    <source>
        <strain evidence="4 5">CGMCC 1.6762</strain>
    </source>
</reference>
<keyword evidence="6" id="KW-1185">Reference proteome</keyword>
<evidence type="ECO:0000313" key="3">
    <source>
        <dbReference type="EMBL" id="RSK33670.1"/>
    </source>
</evidence>
<evidence type="ECO:0000313" key="4">
    <source>
        <dbReference type="EMBL" id="SDD98199.1"/>
    </source>
</evidence>
<dbReference type="OrthoDB" id="2235566at2"/>
<evidence type="ECO:0000313" key="6">
    <source>
        <dbReference type="Proteomes" id="UP000272481"/>
    </source>
</evidence>
<evidence type="ECO:0000256" key="1">
    <source>
        <dbReference type="ARBA" id="ARBA00034117"/>
    </source>
</evidence>
<dbReference type="CDD" id="cd20740">
    <property type="entry name" value="PoNe_LXG_HINT-like"/>
    <property type="match status" value="1"/>
</dbReference>
<accession>A0A1G6Z6A0</accession>
<organism evidence="4 5">
    <name type="scientific">Bhargavaea beijingensis</name>
    <dbReference type="NCBI Taxonomy" id="426756"/>
    <lineage>
        <taxon>Bacteria</taxon>
        <taxon>Bacillati</taxon>
        <taxon>Bacillota</taxon>
        <taxon>Bacilli</taxon>
        <taxon>Bacillales</taxon>
        <taxon>Caryophanaceae</taxon>
        <taxon>Bhargavaea</taxon>
    </lineage>
</organism>
<dbReference type="STRING" id="426756.SAMN04488126_102223"/>
<proteinExistence type="inferred from homology"/>
<protein>
    <submittedName>
        <fullName evidence="4">LXG domain of WXG superfamily protein</fullName>
    </submittedName>
</protein>
<sequence>MDQVADIVSLPHLDDSQVQEGVLDARREKNQTVSDLNEFDATQTNRLMPVSDQLQAMEQWIAQLGFSTLEGLPPESLMTAPSAAIGNSTKKPEAKSENGFLNAAKEFADTMLFDDLKTITDKDSSLLQKGIAIFGMTPMGKGVKAGKLGFKLVKETPIGKWFKADTNDVAFKGKRHYTATEVAQIQQRNAIKSVESGKTKLKNNQQKGNYGEMKMDVHYESQGYARISEGRVTKLDQPIAKGIDGVYENSSPPPKYIIAEAKYNSAQLQHTKHHRQMNNDWIDERLEDAIGKIKAEEVAYEKLMNPNNVQSKLIRIKANGEIIEKFLDNRGFIKGD</sequence>
<comment type="similarity">
    <text evidence="1">In the N-terminal section; belongs to the LXG family.</text>
</comment>
<dbReference type="AlphaFoldDB" id="A0A1G6Z6A0"/>
<dbReference type="EMBL" id="FNAR01000002">
    <property type="protein sequence ID" value="SDD98199.1"/>
    <property type="molecule type" value="Genomic_DNA"/>
</dbReference>
<name>A0A1G6Z6A0_9BACL</name>
<evidence type="ECO:0000313" key="5">
    <source>
        <dbReference type="Proteomes" id="UP000198823"/>
    </source>
</evidence>
<dbReference type="Proteomes" id="UP000272481">
    <property type="component" value="Unassembled WGS sequence"/>
</dbReference>
<dbReference type="EMBL" id="RWGW01000008">
    <property type="protein sequence ID" value="RSK33670.1"/>
    <property type="molecule type" value="Genomic_DNA"/>
</dbReference>